<keyword evidence="3" id="KW-0677">Repeat</keyword>
<name>A0ABY6HND8_9ARCH</name>
<keyword evidence="6" id="KW-1185">Reference proteome</keyword>
<dbReference type="Gene3D" id="1.25.40.10">
    <property type="entry name" value="Tetratricopeptide repeat domain"/>
    <property type="match status" value="3"/>
</dbReference>
<comment type="subcellular location">
    <subcellularLocation>
        <location evidence="1">Cytoplasm</location>
    </subcellularLocation>
</comment>
<dbReference type="Proteomes" id="UP001208689">
    <property type="component" value="Chromosome"/>
</dbReference>
<evidence type="ECO:0008006" key="7">
    <source>
        <dbReference type="Google" id="ProtNLM"/>
    </source>
</evidence>
<keyword evidence="2" id="KW-0963">Cytoplasm</keyword>
<dbReference type="Pfam" id="PF13181">
    <property type="entry name" value="TPR_8"/>
    <property type="match status" value="1"/>
</dbReference>
<reference evidence="5" key="1">
    <citation type="submission" date="2022-09" db="EMBL/GenBank/DDBJ databases">
        <title>Actin cytoskeleton and complex cell architecture in an #Asgard archaeon.</title>
        <authorList>
            <person name="Ponce Toledo R.I."/>
            <person name="Schleper C."/>
            <person name="Rodrigues Oliveira T."/>
            <person name="Wollweber F."/>
            <person name="Xu J."/>
            <person name="Rittmann S."/>
            <person name="Klingl A."/>
            <person name="Pilhofer M."/>
        </authorList>
    </citation>
    <scope>NUCLEOTIDE SEQUENCE</scope>
    <source>
        <strain evidence="5">B-35</strain>
    </source>
</reference>
<evidence type="ECO:0000313" key="5">
    <source>
        <dbReference type="EMBL" id="UYP44071.1"/>
    </source>
</evidence>
<evidence type="ECO:0000256" key="3">
    <source>
        <dbReference type="ARBA" id="ARBA00022737"/>
    </source>
</evidence>
<evidence type="ECO:0000256" key="4">
    <source>
        <dbReference type="ARBA" id="ARBA00022803"/>
    </source>
</evidence>
<organism evidence="5 6">
    <name type="scientific">Candidatus Lokiarchaeum ossiferum</name>
    <dbReference type="NCBI Taxonomy" id="2951803"/>
    <lineage>
        <taxon>Archaea</taxon>
        <taxon>Promethearchaeati</taxon>
        <taxon>Promethearchaeota</taxon>
        <taxon>Promethearchaeia</taxon>
        <taxon>Promethearchaeales</taxon>
        <taxon>Promethearchaeaceae</taxon>
        <taxon>Candidatus Lokiarchaeum</taxon>
    </lineage>
</organism>
<dbReference type="EMBL" id="CP104013">
    <property type="protein sequence ID" value="UYP44071.1"/>
    <property type="molecule type" value="Genomic_DNA"/>
</dbReference>
<dbReference type="InterPro" id="IPR019734">
    <property type="entry name" value="TPR_rpt"/>
</dbReference>
<protein>
    <recommendedName>
        <fullName evidence="7">MalT-like TPR region domain-containing protein</fullName>
    </recommendedName>
</protein>
<dbReference type="InterPro" id="IPR011990">
    <property type="entry name" value="TPR-like_helical_dom_sf"/>
</dbReference>
<evidence type="ECO:0000256" key="2">
    <source>
        <dbReference type="ARBA" id="ARBA00022490"/>
    </source>
</evidence>
<proteinExistence type="predicted"/>
<dbReference type="SUPFAM" id="SSF48452">
    <property type="entry name" value="TPR-like"/>
    <property type="match status" value="3"/>
</dbReference>
<dbReference type="PANTHER" id="PTHR46630">
    <property type="entry name" value="TETRATRICOPEPTIDE REPEAT PROTEIN 29"/>
    <property type="match status" value="1"/>
</dbReference>
<evidence type="ECO:0000256" key="1">
    <source>
        <dbReference type="ARBA" id="ARBA00004496"/>
    </source>
</evidence>
<sequence>MPLDPKKILELYEKAEKLYLTDPIEAEKIYEKLLLQDTNQQQIVRYNIKLGSIKEKKGENEEARKLFLEAKSISEKMGYQFELAEVLHEISNFSMNEGKLDKSIKLAKEALNIFLSLEKKDEEIKTRTTLAYVLYLNAQIDEARNLFDENIEKVNDKRVSTMQKARLFNSCGCFYESEGNVEKTTAFYEKANKLFNEIGATRGICVTLANLGESYLLTGEMKKAENAFLRGIAIAKKYQYYNLHTVLLGGYANYFMNLGDLQSAQIHFEKSMKMLESTQRYRSKEETLYKYSLYWMMKGNTPKAKEFLLEALKIIKEFNITDFAVEVLTSLSEISLGFRNFDQANSYLQDADQYAWKRKSDIDFAKILIQKSRKELVLQQLDEAKMNLTRANWISESKHNLGLQINTLLLLTLVYLNKFQKDSSSDNFDKAMYYITKSIDLSRGKGLIPKLINSLIIQGMLYSCEKNGDKVKLIFEEAISLAEQYNIPNLVRISKESYAFSSRKLKIKKEDDDKNISNNFYLQIAIDEIKSATRTFNQKSLKSEDLNKIHLVLFKVDEIKGPDVVLADNLDPYDTHWHKDLILSGALYASALGQGHKYHEGLFGFLPFGGENLRAMVYAVRIKDGSQKSFRQAGKAYFLFTLIFPEDFKHLFLDRQQMELVFSEEISMLEDASELTQKKLIDISNHVLTKLTKDLI</sequence>
<gene>
    <name evidence="5" type="ORF">NEF87_000356</name>
</gene>
<evidence type="ECO:0000313" key="6">
    <source>
        <dbReference type="Proteomes" id="UP001208689"/>
    </source>
</evidence>
<keyword evidence="4" id="KW-0802">TPR repeat</keyword>
<accession>A0ABY6HND8</accession>
<dbReference type="SMART" id="SM00028">
    <property type="entry name" value="TPR"/>
    <property type="match status" value="8"/>
</dbReference>
<dbReference type="InterPro" id="IPR051476">
    <property type="entry name" value="Bac_ResReg_Asp_Phosphatase"/>
</dbReference>
<dbReference type="PANTHER" id="PTHR46630:SF1">
    <property type="entry name" value="TETRATRICOPEPTIDE REPEAT PROTEIN 29"/>
    <property type="match status" value="1"/>
</dbReference>